<dbReference type="AlphaFoldDB" id="A0A4D8R190"/>
<dbReference type="SMART" id="SM00698">
    <property type="entry name" value="MORN"/>
    <property type="match status" value="4"/>
</dbReference>
<dbReference type="Gene3D" id="2.30.30.40">
    <property type="entry name" value="SH3 Domains"/>
    <property type="match status" value="1"/>
</dbReference>
<dbReference type="InterPro" id="IPR001309">
    <property type="entry name" value="Pept_C14_p20"/>
</dbReference>
<dbReference type="Proteomes" id="UP000298693">
    <property type="component" value="Chromosome"/>
</dbReference>
<evidence type="ECO:0000256" key="1">
    <source>
        <dbReference type="ARBA" id="ARBA00022737"/>
    </source>
</evidence>
<proteinExistence type="predicted"/>
<feature type="compositionally biased region" description="Low complexity" evidence="2">
    <location>
        <begin position="597"/>
        <end position="607"/>
    </location>
</feature>
<feature type="compositionally biased region" description="Low complexity" evidence="2">
    <location>
        <begin position="399"/>
        <end position="418"/>
    </location>
</feature>
<protein>
    <recommendedName>
        <fullName evidence="3">Caspase family p20 domain-containing protein</fullName>
    </recommendedName>
</protein>
<feature type="compositionally biased region" description="Low complexity" evidence="2">
    <location>
        <begin position="579"/>
        <end position="589"/>
    </location>
</feature>
<dbReference type="GO" id="GO:0006508">
    <property type="term" value="P:proteolysis"/>
    <property type="evidence" value="ECO:0007669"/>
    <property type="project" value="InterPro"/>
</dbReference>
<evidence type="ECO:0000313" key="4">
    <source>
        <dbReference type="EMBL" id="QCO14476.1"/>
    </source>
</evidence>
<dbReference type="Pfam" id="PF02493">
    <property type="entry name" value="MORN"/>
    <property type="match status" value="5"/>
</dbReference>
<feature type="region of interest" description="Disordered" evidence="2">
    <location>
        <begin position="395"/>
        <end position="418"/>
    </location>
</feature>
<reference evidence="4 5" key="1">
    <citation type="submission" date="2018-09" db="EMBL/GenBank/DDBJ databases">
        <title>Whole genome based analysis of evolution and adaptive divergence in Indian and Brazilian strains of Azospirillum brasilense.</title>
        <authorList>
            <person name="Singh C."/>
            <person name="Tripathi A.K."/>
        </authorList>
    </citation>
    <scope>NUCLEOTIDE SEQUENCE [LARGE SCALE GENOMIC DNA]</scope>
    <source>
        <strain evidence="4 5">MTCC4039</strain>
    </source>
</reference>
<dbReference type="GO" id="GO:0004197">
    <property type="term" value="F:cysteine-type endopeptidase activity"/>
    <property type="evidence" value="ECO:0007669"/>
    <property type="project" value="InterPro"/>
</dbReference>
<feature type="region of interest" description="Disordered" evidence="2">
    <location>
        <begin position="522"/>
        <end position="559"/>
    </location>
</feature>
<dbReference type="InterPro" id="IPR011600">
    <property type="entry name" value="Pept_C14_caspase"/>
</dbReference>
<keyword evidence="1" id="KW-0677">Repeat</keyword>
<feature type="compositionally biased region" description="Basic and acidic residues" evidence="2">
    <location>
        <begin position="291"/>
        <end position="304"/>
    </location>
</feature>
<dbReference type="EMBL" id="CP032345">
    <property type="protein sequence ID" value="QCO14476.1"/>
    <property type="molecule type" value="Genomic_DNA"/>
</dbReference>
<accession>A0A4D8R190</accession>
<dbReference type="PANTHER" id="PTHR43215:SF14">
    <property type="entry name" value="RADIAL SPOKE HEAD 1 HOMOLOG"/>
    <property type="match status" value="1"/>
</dbReference>
<gene>
    <name evidence="4" type="ORF">D3869_04120</name>
</gene>
<sequence>MEGIDVLRWPRSAVWTVALVLVTANTAFAPQAFADDKRVALVIGNAQYEEGGPAAGVGANAAVVADALRRAGFTVTAAENLDHRGMVAALSRFQDALGQAELGFLYYSGVALSLSAKGFLVPVDAKPGSEYDVIFDTVELDYALKEIQRSGRKAVAVFDPVPAHPLADRLASAMGEEGRSVKPALAAPAALDNLFVVYSHRPGTPPATAAGKGADAFSTALAQEMVKPGVPLRDALAEVARSVVGRTRGTQHPWLQDRLGTDLVLVPGPRAPVVARTEEAPPAVAAAPEAKPAEPKPIEPRPIEPKPLPQKAEEKPAAPAVAEVEVDPLNEKRVVTRDTNLRAGPDTKAAVVGTLRHDSEVMVTGRTRRNGGWLRVEQDGKTGFAFASNLAKPEEVPVASAQPPTQLQQTQQPPQSQAAALTPGVYTVARDANLFARPVLGARSLRDLEQGQRVTLLQAAPDSGWVLVRDSSGQEGYVTTGTLAGRSGEAVSMGGAAGGAAPSAYPPPTVVRNDVDPVAGALSGTTGPTRLAALPQSGGPEGGGESMAGRSTTGTDPALAGLAEPYRDAVQAGRNAAARASRSATAGRGAEAKAREAQAAARRAAGQARGGESGYGVHRFPNGDVYEGAWNRGLGNFSLQGTISRNGVGVYRFANGQVYEGEWKDDQMSGYGVLGFPSGDRFEGTFVNAVPNGPGVYRFANGDSYAGEVRQGRVDGHGELAFTNGERFNGVVVDRLPAGPGELSMRGGTRHVGQFRGGIQDGPGAAIDAAGAMQPGIWRGATLLSR</sequence>
<evidence type="ECO:0000256" key="2">
    <source>
        <dbReference type="SAM" id="MobiDB-lite"/>
    </source>
</evidence>
<dbReference type="SUPFAM" id="SSF52129">
    <property type="entry name" value="Caspase-like"/>
    <property type="match status" value="1"/>
</dbReference>
<dbReference type="Gene3D" id="2.20.110.10">
    <property type="entry name" value="Histone H3 K4-specific methyltransferase SET7/9 N-terminal domain"/>
    <property type="match status" value="2"/>
</dbReference>
<organism evidence="4 5">
    <name type="scientific">Azospirillum brasilense</name>
    <dbReference type="NCBI Taxonomy" id="192"/>
    <lineage>
        <taxon>Bacteria</taxon>
        <taxon>Pseudomonadati</taxon>
        <taxon>Pseudomonadota</taxon>
        <taxon>Alphaproteobacteria</taxon>
        <taxon>Rhodospirillales</taxon>
        <taxon>Azospirillaceae</taxon>
        <taxon>Azospirillum</taxon>
    </lineage>
</organism>
<dbReference type="InterPro" id="IPR003409">
    <property type="entry name" value="MORN"/>
</dbReference>
<dbReference type="InterPro" id="IPR029030">
    <property type="entry name" value="Caspase-like_dom_sf"/>
</dbReference>
<evidence type="ECO:0000313" key="5">
    <source>
        <dbReference type="Proteomes" id="UP000298693"/>
    </source>
</evidence>
<feature type="region of interest" description="Disordered" evidence="2">
    <location>
        <begin position="278"/>
        <end position="316"/>
    </location>
</feature>
<dbReference type="InterPro" id="IPR003646">
    <property type="entry name" value="SH3-like_bac-type"/>
</dbReference>
<feature type="domain" description="Caspase family p20" evidence="3">
    <location>
        <begin position="36"/>
        <end position="94"/>
    </location>
</feature>
<feature type="compositionally biased region" description="Low complexity" evidence="2">
    <location>
        <begin position="278"/>
        <end position="290"/>
    </location>
</feature>
<feature type="region of interest" description="Disordered" evidence="2">
    <location>
        <begin position="579"/>
        <end position="618"/>
    </location>
</feature>
<evidence type="ECO:0000259" key="3">
    <source>
        <dbReference type="PROSITE" id="PS50208"/>
    </source>
</evidence>
<dbReference type="Gene3D" id="3.40.50.1460">
    <property type="match status" value="1"/>
</dbReference>
<dbReference type="Pfam" id="PF00656">
    <property type="entry name" value="Peptidase_C14"/>
    <property type="match status" value="1"/>
</dbReference>
<name>A0A4D8R190_AZOBR</name>
<dbReference type="SMART" id="SM00287">
    <property type="entry name" value="SH3b"/>
    <property type="match status" value="2"/>
</dbReference>
<dbReference type="PANTHER" id="PTHR43215">
    <property type="entry name" value="RADIAL SPOKE HEAD 1 HOMOLOG"/>
    <property type="match status" value="1"/>
</dbReference>
<dbReference type="Pfam" id="PF08239">
    <property type="entry name" value="SH3_3"/>
    <property type="match status" value="1"/>
</dbReference>
<dbReference type="SUPFAM" id="SSF82185">
    <property type="entry name" value="Histone H3 K4-specific methyltransferase SET7/9 N-terminal domain"/>
    <property type="match status" value="1"/>
</dbReference>
<dbReference type="PROSITE" id="PS50208">
    <property type="entry name" value="CASPASE_P20"/>
    <property type="match status" value="1"/>
</dbReference>